<evidence type="ECO:0008006" key="3">
    <source>
        <dbReference type="Google" id="ProtNLM"/>
    </source>
</evidence>
<comment type="caution">
    <text evidence="1">The sequence shown here is derived from an EMBL/GenBank/DDBJ whole genome shotgun (WGS) entry which is preliminary data.</text>
</comment>
<dbReference type="EMBL" id="MSIF01000003">
    <property type="protein sequence ID" value="OLF12260.1"/>
    <property type="molecule type" value="Genomic_DNA"/>
</dbReference>
<proteinExistence type="predicted"/>
<keyword evidence="2" id="KW-1185">Reference proteome</keyword>
<evidence type="ECO:0000313" key="1">
    <source>
        <dbReference type="EMBL" id="OLF12260.1"/>
    </source>
</evidence>
<dbReference type="AlphaFoldDB" id="A0A7Z0WPG1"/>
<dbReference type="Proteomes" id="UP000185696">
    <property type="component" value="Unassembled WGS sequence"/>
</dbReference>
<evidence type="ECO:0000313" key="2">
    <source>
        <dbReference type="Proteomes" id="UP000185696"/>
    </source>
</evidence>
<sequence>MARVIVSVAADRIADLPTVVDALRRAGLTVAEVLDGAGVVTGEASGEVIAALAKVPGVADVETERDVRLPPPDSPVQ</sequence>
<protein>
    <recommendedName>
        <fullName evidence="3">Ketohydroxyglutarate aldolase</fullName>
    </recommendedName>
</protein>
<name>A0A7Z0WPG1_9PSEU</name>
<accession>A0A7Z0WPG1</accession>
<dbReference type="OrthoDB" id="3576999at2"/>
<dbReference type="RefSeq" id="WP_075132452.1">
    <property type="nucleotide sequence ID" value="NZ_MSIF01000003.1"/>
</dbReference>
<gene>
    <name evidence="1" type="ORF">BLA60_09750</name>
</gene>
<reference evidence="1 2" key="1">
    <citation type="submission" date="2016-12" db="EMBL/GenBank/DDBJ databases">
        <title>The draft genome sequence of Actinophytocola xinjiangensis.</title>
        <authorList>
            <person name="Wang W."/>
            <person name="Yuan L."/>
        </authorList>
    </citation>
    <scope>NUCLEOTIDE SEQUENCE [LARGE SCALE GENOMIC DNA]</scope>
    <source>
        <strain evidence="1 2">CGMCC 4.4663</strain>
    </source>
</reference>
<organism evidence="1 2">
    <name type="scientific">Actinophytocola xinjiangensis</name>
    <dbReference type="NCBI Taxonomy" id="485602"/>
    <lineage>
        <taxon>Bacteria</taxon>
        <taxon>Bacillati</taxon>
        <taxon>Actinomycetota</taxon>
        <taxon>Actinomycetes</taxon>
        <taxon>Pseudonocardiales</taxon>
        <taxon>Pseudonocardiaceae</taxon>
    </lineage>
</organism>